<evidence type="ECO:0000256" key="1">
    <source>
        <dbReference type="SAM" id="MobiDB-lite"/>
    </source>
</evidence>
<evidence type="ECO:0000313" key="2">
    <source>
        <dbReference type="EMBL" id="TGJ86635.1"/>
    </source>
</evidence>
<dbReference type="Proteomes" id="UP000297716">
    <property type="component" value="Unassembled WGS sequence"/>
</dbReference>
<dbReference type="EMBL" id="SKBN01000024">
    <property type="protein sequence ID" value="TGJ86635.1"/>
    <property type="molecule type" value="Genomic_DNA"/>
</dbReference>
<evidence type="ECO:0000313" key="3">
    <source>
        <dbReference type="Proteomes" id="UP000297716"/>
    </source>
</evidence>
<dbReference type="OrthoDB" id="4367324at2759"/>
<reference evidence="2 3" key="1">
    <citation type="submission" date="2019-03" db="EMBL/GenBank/DDBJ databases">
        <title>Draft genome sequence of Xylaria hypoxylon DSM 108379, a ubiquitous saprotrophic-parasitic fungi on hardwood.</title>
        <authorList>
            <person name="Buettner E."/>
            <person name="Leonhardt S."/>
            <person name="Gebauer A.M."/>
            <person name="Liers C."/>
            <person name="Hofrichter M."/>
            <person name="Kellner H."/>
        </authorList>
    </citation>
    <scope>NUCLEOTIDE SEQUENCE [LARGE SCALE GENOMIC DNA]</scope>
    <source>
        <strain evidence="2 3">DSM 108379</strain>
    </source>
</reference>
<protein>
    <submittedName>
        <fullName evidence="2">Uncharacterized protein</fullName>
    </submittedName>
</protein>
<dbReference type="STRING" id="37992.A0A4Z0Z5D8"/>
<comment type="caution">
    <text evidence="2">The sequence shown here is derived from an EMBL/GenBank/DDBJ whole genome shotgun (WGS) entry which is preliminary data.</text>
</comment>
<gene>
    <name evidence="2" type="ORF">E0Z10_g2102</name>
</gene>
<organism evidence="2 3">
    <name type="scientific">Xylaria hypoxylon</name>
    <dbReference type="NCBI Taxonomy" id="37992"/>
    <lineage>
        <taxon>Eukaryota</taxon>
        <taxon>Fungi</taxon>
        <taxon>Dikarya</taxon>
        <taxon>Ascomycota</taxon>
        <taxon>Pezizomycotina</taxon>
        <taxon>Sordariomycetes</taxon>
        <taxon>Xylariomycetidae</taxon>
        <taxon>Xylariales</taxon>
        <taxon>Xylariaceae</taxon>
        <taxon>Xylaria</taxon>
    </lineage>
</organism>
<feature type="region of interest" description="Disordered" evidence="1">
    <location>
        <begin position="127"/>
        <end position="183"/>
    </location>
</feature>
<name>A0A4Z0Z5D8_9PEZI</name>
<keyword evidence="3" id="KW-1185">Reference proteome</keyword>
<accession>A0A4Z0Z5D8</accession>
<dbReference type="AlphaFoldDB" id="A0A4Z0Z5D8"/>
<sequence>MSQGMAKSIFEYLTYKNPELKHENRFKCTLSREDWWLTPKRLVPWEEFNFQTMMQMFGERLKTELMRNDRKLDYPAPKISLNAEGTVSGEDTAINILTRWTKPMVTAALEAVDDTFHPVFWVPPSLSRSPPIAAPKPQPEMVQGGEQPRRRSLRNRKGSMPTSDSKSRSRSRPPRPDGAGIHFAGLANSSVSQGNQQDSTTTRSRLACEIKPGSMWTSEALQIGHLVDENGYWLENRSNARDASPLVQVYNYCVNLDTRYGFLITSREILAVRVGPPLESRSPSSSKLSHERTEQKLNEMLYYHGVMEYAIIPWGNYRTKGKYENMTINLSLWVLCILAGQDYRPDWSYKALSEERLIVRDTPNQRVRDDDPVF</sequence>
<proteinExistence type="predicted"/>